<dbReference type="RefSeq" id="WP_090593585.1">
    <property type="nucleotide sequence ID" value="NZ_FNCS01000002.1"/>
</dbReference>
<keyword evidence="2" id="KW-1185">Reference proteome</keyword>
<accession>A0A1G7U2W2</accession>
<evidence type="ECO:0000313" key="1">
    <source>
        <dbReference type="EMBL" id="SDG41955.1"/>
    </source>
</evidence>
<dbReference type="Proteomes" id="UP000199495">
    <property type="component" value="Unassembled WGS sequence"/>
</dbReference>
<protein>
    <submittedName>
        <fullName evidence="1">Uncharacterized protein</fullName>
    </submittedName>
</protein>
<dbReference type="EMBL" id="FNCS01000002">
    <property type="protein sequence ID" value="SDG41955.1"/>
    <property type="molecule type" value="Genomic_DNA"/>
</dbReference>
<name>A0A1G7U2W2_9HYPH</name>
<reference evidence="1 2" key="1">
    <citation type="submission" date="2016-10" db="EMBL/GenBank/DDBJ databases">
        <authorList>
            <person name="de Groot N.N."/>
        </authorList>
    </citation>
    <scope>NUCLEOTIDE SEQUENCE [LARGE SCALE GENOMIC DNA]</scope>
    <source>
        <strain evidence="1 2">CGMCC 1.10267</strain>
    </source>
</reference>
<dbReference type="AlphaFoldDB" id="A0A1G7U2W2"/>
<evidence type="ECO:0000313" key="2">
    <source>
        <dbReference type="Proteomes" id="UP000199495"/>
    </source>
</evidence>
<gene>
    <name evidence="1" type="ORF">SAMN04487974_102518</name>
</gene>
<sequence length="70" mass="8188">MPVIVRFEFVFDDADDANLVFGRQERSALPSESSLADEYARRIAEVDERHKPMYDYLEKQLKAKGLKLIR</sequence>
<organism evidence="1 2">
    <name type="scientific">Pelagibacterium luteolum</name>
    <dbReference type="NCBI Taxonomy" id="440168"/>
    <lineage>
        <taxon>Bacteria</taxon>
        <taxon>Pseudomonadati</taxon>
        <taxon>Pseudomonadota</taxon>
        <taxon>Alphaproteobacteria</taxon>
        <taxon>Hyphomicrobiales</taxon>
        <taxon>Devosiaceae</taxon>
        <taxon>Pelagibacterium</taxon>
    </lineage>
</organism>
<proteinExistence type="predicted"/>